<proteinExistence type="predicted"/>
<dbReference type="Proteomes" id="UP000492821">
    <property type="component" value="Unassembled WGS sequence"/>
</dbReference>
<sequence length="230" mass="25286">MNPEAFTKLITRAFAVQQIPTDNALWLGVHCVVFIMHTRHMQVQCHAYCAGGQGGKLQFQHRTAQRPTPTLNPYRLLSIMSQLMIVFCVVALVAIAVGQPLAHARTYSIATGRGSIIRPGFENASGNIFFTKRSDDTSLNDENILEKRSAALGRAFFRPGRSMAIGRAGFRPGKRSIATGRAGFRPGKRGANDGPIVDENKLALLERILAESAAEQEVFMNQNPSFFNLN</sequence>
<keyword evidence="1" id="KW-0812">Transmembrane</keyword>
<protein>
    <submittedName>
        <fullName evidence="3">FMRFamide-related neuropeptide</fullName>
    </submittedName>
</protein>
<name>A0A7E4VJL9_PANRE</name>
<dbReference type="WBParaSite" id="Pan_g21593.t1">
    <property type="protein sequence ID" value="Pan_g21593.t1"/>
    <property type="gene ID" value="Pan_g21593"/>
</dbReference>
<feature type="transmembrane region" description="Helical" evidence="1">
    <location>
        <begin position="76"/>
        <end position="97"/>
    </location>
</feature>
<keyword evidence="1" id="KW-1133">Transmembrane helix</keyword>
<keyword evidence="2" id="KW-1185">Reference proteome</keyword>
<evidence type="ECO:0000313" key="3">
    <source>
        <dbReference type="WBParaSite" id="Pan_g21593.t1"/>
    </source>
</evidence>
<keyword evidence="1" id="KW-0472">Membrane</keyword>
<organism evidence="2 3">
    <name type="scientific">Panagrellus redivivus</name>
    <name type="common">Microworm</name>
    <dbReference type="NCBI Taxonomy" id="6233"/>
    <lineage>
        <taxon>Eukaryota</taxon>
        <taxon>Metazoa</taxon>
        <taxon>Ecdysozoa</taxon>
        <taxon>Nematoda</taxon>
        <taxon>Chromadorea</taxon>
        <taxon>Rhabditida</taxon>
        <taxon>Tylenchina</taxon>
        <taxon>Panagrolaimomorpha</taxon>
        <taxon>Panagrolaimoidea</taxon>
        <taxon>Panagrolaimidae</taxon>
        <taxon>Panagrellus</taxon>
    </lineage>
</organism>
<dbReference type="AlphaFoldDB" id="A0A7E4VJL9"/>
<reference evidence="3" key="2">
    <citation type="submission" date="2020-10" db="UniProtKB">
        <authorList>
            <consortium name="WormBaseParasite"/>
        </authorList>
    </citation>
    <scope>IDENTIFICATION</scope>
</reference>
<accession>A0A7E4VJL9</accession>
<evidence type="ECO:0000256" key="1">
    <source>
        <dbReference type="SAM" id="Phobius"/>
    </source>
</evidence>
<reference evidence="2" key="1">
    <citation type="journal article" date="2013" name="Genetics">
        <title>The draft genome and transcriptome of Panagrellus redivivus are shaped by the harsh demands of a free-living lifestyle.</title>
        <authorList>
            <person name="Srinivasan J."/>
            <person name="Dillman A.R."/>
            <person name="Macchietto M.G."/>
            <person name="Heikkinen L."/>
            <person name="Lakso M."/>
            <person name="Fracchia K.M."/>
            <person name="Antoshechkin I."/>
            <person name="Mortazavi A."/>
            <person name="Wong G."/>
            <person name="Sternberg P.W."/>
        </authorList>
    </citation>
    <scope>NUCLEOTIDE SEQUENCE [LARGE SCALE GENOMIC DNA]</scope>
    <source>
        <strain evidence="2">MT8872</strain>
    </source>
</reference>
<evidence type="ECO:0000313" key="2">
    <source>
        <dbReference type="Proteomes" id="UP000492821"/>
    </source>
</evidence>